<dbReference type="OrthoDB" id="9887172at2"/>
<dbReference type="EMBL" id="QJKF01000003">
    <property type="protein sequence ID" value="PXX66373.1"/>
    <property type="molecule type" value="Genomic_DNA"/>
</dbReference>
<keyword evidence="3" id="KW-1185">Reference proteome</keyword>
<reference evidence="2 3" key="1">
    <citation type="submission" date="2018-05" db="EMBL/GenBank/DDBJ databases">
        <title>Genomic Encyclopedia of Type Strains, Phase IV (KMG-IV): sequencing the most valuable type-strain genomes for metagenomic binning, comparative biology and taxonomic classification.</title>
        <authorList>
            <person name="Goeker M."/>
        </authorList>
    </citation>
    <scope>NUCLEOTIDE SEQUENCE [LARGE SCALE GENOMIC DNA]</scope>
    <source>
        <strain evidence="2 3">DSM 44704</strain>
    </source>
</reference>
<feature type="signal peptide" evidence="1">
    <location>
        <begin position="1"/>
        <end position="28"/>
    </location>
</feature>
<evidence type="ECO:0000313" key="3">
    <source>
        <dbReference type="Proteomes" id="UP000247569"/>
    </source>
</evidence>
<evidence type="ECO:0000256" key="1">
    <source>
        <dbReference type="SAM" id="SignalP"/>
    </source>
</evidence>
<keyword evidence="1" id="KW-0732">Signal</keyword>
<accession>A0A318KGY4</accession>
<name>A0A318KGY4_9NOCA</name>
<gene>
    <name evidence="2" type="ORF">DFR70_103121</name>
</gene>
<sequence length="86" mass="8842">MNKIRFAAALAGIAAGATVLGLPAQASADTAIPAPTAIVAQYTPGTFEAVDMYCSGGLDGKVVWLQGAFHECKYVDGHGFVWVPTS</sequence>
<dbReference type="Proteomes" id="UP000247569">
    <property type="component" value="Unassembled WGS sequence"/>
</dbReference>
<dbReference type="RefSeq" id="WP_040732115.1">
    <property type="nucleotide sequence ID" value="NZ_QJKF01000003.1"/>
</dbReference>
<comment type="caution">
    <text evidence="2">The sequence shown here is derived from an EMBL/GenBank/DDBJ whole genome shotgun (WGS) entry which is preliminary data.</text>
</comment>
<protein>
    <submittedName>
        <fullName evidence="2">Uncharacterized protein</fullName>
    </submittedName>
</protein>
<organism evidence="2 3">
    <name type="scientific">Nocardia tenerifensis</name>
    <dbReference type="NCBI Taxonomy" id="228006"/>
    <lineage>
        <taxon>Bacteria</taxon>
        <taxon>Bacillati</taxon>
        <taxon>Actinomycetota</taxon>
        <taxon>Actinomycetes</taxon>
        <taxon>Mycobacteriales</taxon>
        <taxon>Nocardiaceae</taxon>
        <taxon>Nocardia</taxon>
    </lineage>
</organism>
<feature type="chain" id="PRO_5016264336" evidence="1">
    <location>
        <begin position="29"/>
        <end position="86"/>
    </location>
</feature>
<dbReference type="AlphaFoldDB" id="A0A318KGY4"/>
<proteinExistence type="predicted"/>
<evidence type="ECO:0000313" key="2">
    <source>
        <dbReference type="EMBL" id="PXX66373.1"/>
    </source>
</evidence>